<dbReference type="RefSeq" id="WP_092736162.1">
    <property type="nucleotide sequence ID" value="NZ_FNAS01000004.1"/>
</dbReference>
<dbReference type="AlphaFoldDB" id="A0A1G7AWC1"/>
<proteinExistence type="predicted"/>
<reference evidence="1 2" key="1">
    <citation type="submission" date="2016-10" db="EMBL/GenBank/DDBJ databases">
        <authorList>
            <person name="de Groot N.N."/>
        </authorList>
    </citation>
    <scope>NUCLEOTIDE SEQUENCE [LARGE SCALE GENOMIC DNA]</scope>
    <source>
        <strain evidence="1 2">DSM 24015</strain>
    </source>
</reference>
<dbReference type="OrthoDB" id="1268646at2"/>
<evidence type="ECO:0000313" key="1">
    <source>
        <dbReference type="EMBL" id="SDE19174.1"/>
    </source>
</evidence>
<name>A0A1G7AWC1_9FLAO</name>
<dbReference type="EMBL" id="FNAS01000004">
    <property type="protein sequence ID" value="SDE19174.1"/>
    <property type="molecule type" value="Genomic_DNA"/>
</dbReference>
<keyword evidence="2" id="KW-1185">Reference proteome</keyword>
<sequence>MKKILLTSVLGLFVMCNSQKKLTLMENKNEIVFGKYLFYSATNGGSASREYRILKNQQELDKVLNGENSGLFLVEKDNKSKDLLKFPKNQKVIYYALGEFRSGVHTPKGIDSIKVSGDDLEVYLKGKEKTKPFSPGQMQYVEQIVTRPWMVFSVPSNFEFKNIVLK</sequence>
<dbReference type="STRING" id="1071918.SAMN05421544_104123"/>
<dbReference type="Proteomes" id="UP000198517">
    <property type="component" value="Unassembled WGS sequence"/>
</dbReference>
<accession>A0A1G7AWC1</accession>
<gene>
    <name evidence="1" type="ORF">SAMN05421544_104123</name>
</gene>
<protein>
    <submittedName>
        <fullName evidence="1">Uncharacterized protein</fullName>
    </submittedName>
</protein>
<organism evidence="1 2">
    <name type="scientific">Riemerella columbipharyngis</name>
    <dbReference type="NCBI Taxonomy" id="1071918"/>
    <lineage>
        <taxon>Bacteria</taxon>
        <taxon>Pseudomonadati</taxon>
        <taxon>Bacteroidota</taxon>
        <taxon>Flavobacteriia</taxon>
        <taxon>Flavobacteriales</taxon>
        <taxon>Weeksellaceae</taxon>
        <taxon>Riemerella</taxon>
    </lineage>
</organism>
<evidence type="ECO:0000313" key="2">
    <source>
        <dbReference type="Proteomes" id="UP000198517"/>
    </source>
</evidence>